<dbReference type="Proteomes" id="UP000001844">
    <property type="component" value="Chromosome"/>
</dbReference>
<dbReference type="GO" id="GO:0009117">
    <property type="term" value="P:nucleotide metabolic process"/>
    <property type="evidence" value="ECO:0007669"/>
    <property type="project" value="UniProtKB-KW"/>
</dbReference>
<keyword evidence="2 4" id="KW-0378">Hydrolase</keyword>
<dbReference type="NCBIfam" id="TIGR00172">
    <property type="entry name" value="maf"/>
    <property type="match status" value="1"/>
</dbReference>
<accession>D5BW78</accession>
<keyword evidence="6" id="KW-1185">Reference proteome</keyword>
<evidence type="ECO:0000313" key="5">
    <source>
        <dbReference type="EMBL" id="ADE13728.1"/>
    </source>
</evidence>
<dbReference type="RefSeq" id="WP_013031623.1">
    <property type="nucleotide sequence ID" value="NC_013960.1"/>
</dbReference>
<dbReference type="GO" id="GO:0036221">
    <property type="term" value="F:UTP diphosphatase activity"/>
    <property type="evidence" value="ECO:0007669"/>
    <property type="project" value="RHEA"/>
</dbReference>
<gene>
    <name evidence="5" type="ordered locus">Nhal_0544</name>
</gene>
<keyword evidence="3 4" id="KW-0546">Nucleotide metabolism</keyword>
<dbReference type="PIRSF" id="PIRSF006305">
    <property type="entry name" value="Maf"/>
    <property type="match status" value="1"/>
</dbReference>
<dbReference type="AlphaFoldDB" id="D5BW78"/>
<comment type="function">
    <text evidence="4">Nucleoside triphosphate pyrophosphatase that hydrolyzes dTTP and UTP. May have a dual role in cell division arrest and in preventing the incorporation of modified nucleotides into cellular nucleic acids.</text>
</comment>
<dbReference type="InterPro" id="IPR003697">
    <property type="entry name" value="Maf-like"/>
</dbReference>
<organism evidence="5 6">
    <name type="scientific">Nitrosococcus halophilus (strain Nc4)</name>
    <dbReference type="NCBI Taxonomy" id="472759"/>
    <lineage>
        <taxon>Bacteria</taxon>
        <taxon>Pseudomonadati</taxon>
        <taxon>Pseudomonadota</taxon>
        <taxon>Gammaproteobacteria</taxon>
        <taxon>Chromatiales</taxon>
        <taxon>Chromatiaceae</taxon>
        <taxon>Nitrosococcus</taxon>
    </lineage>
</organism>
<dbReference type="SUPFAM" id="SSF52972">
    <property type="entry name" value="ITPase-like"/>
    <property type="match status" value="1"/>
</dbReference>
<comment type="caution">
    <text evidence="4">Lacks conserved residue(s) required for the propagation of feature annotation.</text>
</comment>
<reference evidence="6" key="1">
    <citation type="submission" date="2010-04" db="EMBL/GenBank/DDBJ databases">
        <title>Complete genome sequence of Nitrosococcus halophilus Nc4, a salt-adapted, aerobic obligate ammonia-oxidizing sulfur purple bacterium.</title>
        <authorList>
            <consortium name="US DOE Joint Genome Institute"/>
            <person name="Campbell M.A."/>
            <person name="Malfatti S.A."/>
            <person name="Chain P.S.G."/>
            <person name="Heidelberg J.F."/>
            <person name="Ward B.B."/>
            <person name="Klotz M.G."/>
        </authorList>
    </citation>
    <scope>NUCLEOTIDE SEQUENCE [LARGE SCALE GENOMIC DNA]</scope>
    <source>
        <strain evidence="6">Nc4</strain>
    </source>
</reference>
<dbReference type="GO" id="GO:0036218">
    <property type="term" value="F:dTTP diphosphatase activity"/>
    <property type="evidence" value="ECO:0007669"/>
    <property type="project" value="RHEA"/>
</dbReference>
<dbReference type="eggNOG" id="COG0424">
    <property type="taxonomic scope" value="Bacteria"/>
</dbReference>
<dbReference type="EC" id="3.6.1.9" evidence="4"/>
<comment type="subcellular location">
    <subcellularLocation>
        <location evidence="4">Cytoplasm</location>
    </subcellularLocation>
</comment>
<dbReference type="Gene3D" id="3.90.950.10">
    <property type="match status" value="1"/>
</dbReference>
<dbReference type="PANTHER" id="PTHR43213:SF5">
    <property type="entry name" value="BIFUNCTIONAL DTTP_UTP PYROPHOSPHATASE_METHYLTRANSFERASE PROTEIN-RELATED"/>
    <property type="match status" value="1"/>
</dbReference>
<keyword evidence="4" id="KW-0963">Cytoplasm</keyword>
<proteinExistence type="inferred from homology"/>
<dbReference type="GO" id="GO:0005737">
    <property type="term" value="C:cytoplasm"/>
    <property type="evidence" value="ECO:0007669"/>
    <property type="project" value="UniProtKB-SubCell"/>
</dbReference>
<evidence type="ECO:0000313" key="6">
    <source>
        <dbReference type="Proteomes" id="UP000001844"/>
    </source>
</evidence>
<name>D5BW78_NITHN</name>
<evidence type="ECO:0000256" key="4">
    <source>
        <dbReference type="HAMAP-Rule" id="MF_00528"/>
    </source>
</evidence>
<dbReference type="InterPro" id="IPR029001">
    <property type="entry name" value="ITPase-like_fam"/>
</dbReference>
<comment type="similarity">
    <text evidence="4">Belongs to the Maf family. YhdE subfamily.</text>
</comment>
<evidence type="ECO:0000256" key="2">
    <source>
        <dbReference type="ARBA" id="ARBA00022801"/>
    </source>
</evidence>
<comment type="catalytic activity">
    <reaction evidence="4">
        <text>dTTP + H2O = dTMP + diphosphate + H(+)</text>
        <dbReference type="Rhea" id="RHEA:28534"/>
        <dbReference type="ChEBI" id="CHEBI:15377"/>
        <dbReference type="ChEBI" id="CHEBI:15378"/>
        <dbReference type="ChEBI" id="CHEBI:33019"/>
        <dbReference type="ChEBI" id="CHEBI:37568"/>
        <dbReference type="ChEBI" id="CHEBI:63528"/>
        <dbReference type="EC" id="3.6.1.9"/>
    </reaction>
</comment>
<comment type="cofactor">
    <cofactor evidence="1 4">
        <name>a divalent metal cation</name>
        <dbReference type="ChEBI" id="CHEBI:60240"/>
    </cofactor>
</comment>
<protein>
    <recommendedName>
        <fullName evidence="4">dTTP/UTP pyrophosphatase</fullName>
        <shortName evidence="4">dTTPase/UTPase</shortName>
        <ecNumber evidence="4">3.6.1.9</ecNumber>
    </recommendedName>
    <alternativeName>
        <fullName evidence="4">Nucleoside triphosphate pyrophosphatase</fullName>
    </alternativeName>
    <alternativeName>
        <fullName evidence="4">Nucleotide pyrophosphatase</fullName>
        <shortName evidence="4">Nucleotide PPase</shortName>
    </alternativeName>
</protein>
<dbReference type="PANTHER" id="PTHR43213">
    <property type="entry name" value="BIFUNCTIONAL DTTP/UTP PYROPHOSPHATASE/METHYLTRANSFERASE PROTEIN-RELATED"/>
    <property type="match status" value="1"/>
</dbReference>
<dbReference type="KEGG" id="nhl:Nhal_0544"/>
<evidence type="ECO:0000256" key="1">
    <source>
        <dbReference type="ARBA" id="ARBA00001968"/>
    </source>
</evidence>
<evidence type="ECO:0000256" key="3">
    <source>
        <dbReference type="ARBA" id="ARBA00023080"/>
    </source>
</evidence>
<dbReference type="STRING" id="472759.Nhal_0544"/>
<dbReference type="Pfam" id="PF02545">
    <property type="entry name" value="Maf"/>
    <property type="match status" value="1"/>
</dbReference>
<dbReference type="HAMAP" id="MF_00528">
    <property type="entry name" value="Maf"/>
    <property type="match status" value="1"/>
</dbReference>
<feature type="site" description="Important for substrate specificity" evidence="4">
    <location>
        <position position="19"/>
    </location>
</feature>
<sequence length="202" mass="21657">MEILYCPFPPIALASASPRRQALLTQIGVEFKRLNVRVDESPQPGEMPASYVRRLAVAKAQAGWKQQLPPDQLPVLGADTAVVIDDNILGKPTDQAHAEAMLARLSGRSHQVLTAVALIDGGIQCQLSVSTVTFKPLTKAERQAYLASGEGLDKAGAYAIQGQAALFISYLEGSYSGVMGLPLYETGELLRSLLPRKEIAGE</sequence>
<feature type="site" description="Important for substrate specificity" evidence="4">
    <location>
        <position position="80"/>
    </location>
</feature>
<feature type="active site" description="Proton acceptor" evidence="4">
    <location>
        <position position="79"/>
    </location>
</feature>
<dbReference type="CDD" id="cd00555">
    <property type="entry name" value="Maf"/>
    <property type="match status" value="1"/>
</dbReference>
<comment type="catalytic activity">
    <reaction evidence="4">
        <text>UTP + H2O = UMP + diphosphate + H(+)</text>
        <dbReference type="Rhea" id="RHEA:29395"/>
        <dbReference type="ChEBI" id="CHEBI:15377"/>
        <dbReference type="ChEBI" id="CHEBI:15378"/>
        <dbReference type="ChEBI" id="CHEBI:33019"/>
        <dbReference type="ChEBI" id="CHEBI:46398"/>
        <dbReference type="ChEBI" id="CHEBI:57865"/>
        <dbReference type="EC" id="3.6.1.9"/>
    </reaction>
</comment>
<dbReference type="HOGENOM" id="CLU_040416_2_1_6"/>
<dbReference type="EMBL" id="CP001798">
    <property type="protein sequence ID" value="ADE13728.1"/>
    <property type="molecule type" value="Genomic_DNA"/>
</dbReference>
<feature type="site" description="Important for substrate specificity" evidence="4">
    <location>
        <position position="161"/>
    </location>
</feature>